<comment type="caution">
    <text evidence="1">The sequence shown here is derived from an EMBL/GenBank/DDBJ whole genome shotgun (WGS) entry which is preliminary data.</text>
</comment>
<evidence type="ECO:0000313" key="1">
    <source>
        <dbReference type="EMBL" id="GEN75366.1"/>
    </source>
</evidence>
<dbReference type="AlphaFoldDB" id="A0A511YJP0"/>
<dbReference type="OrthoDB" id="1099676at2"/>
<reference evidence="1 2" key="1">
    <citation type="submission" date="2019-07" db="EMBL/GenBank/DDBJ databases">
        <title>Whole genome shotgun sequence of Chryseobacterium hagamense NBRC 105253.</title>
        <authorList>
            <person name="Hosoyama A."/>
            <person name="Uohara A."/>
            <person name="Ohji S."/>
            <person name="Ichikawa N."/>
        </authorList>
    </citation>
    <scope>NUCLEOTIDE SEQUENCE [LARGE SCALE GENOMIC DNA]</scope>
    <source>
        <strain evidence="1 2">NBRC 105253</strain>
    </source>
</reference>
<dbReference type="Proteomes" id="UP000321863">
    <property type="component" value="Unassembled WGS sequence"/>
</dbReference>
<proteinExistence type="predicted"/>
<gene>
    <name evidence="1" type="ORF">CHA01nite_11060</name>
</gene>
<dbReference type="RefSeq" id="WP_146940325.1">
    <property type="nucleotide sequence ID" value="NZ_BJYJ01000003.1"/>
</dbReference>
<evidence type="ECO:0000313" key="2">
    <source>
        <dbReference type="Proteomes" id="UP000321863"/>
    </source>
</evidence>
<organism evidence="1 2">
    <name type="scientific">Chryseobacterium hagamense</name>
    <dbReference type="NCBI Taxonomy" id="395935"/>
    <lineage>
        <taxon>Bacteria</taxon>
        <taxon>Pseudomonadati</taxon>
        <taxon>Bacteroidota</taxon>
        <taxon>Flavobacteriia</taxon>
        <taxon>Flavobacteriales</taxon>
        <taxon>Weeksellaceae</taxon>
        <taxon>Chryseobacterium group</taxon>
        <taxon>Chryseobacterium</taxon>
    </lineage>
</organism>
<dbReference type="EMBL" id="BJYJ01000003">
    <property type="protein sequence ID" value="GEN75366.1"/>
    <property type="molecule type" value="Genomic_DNA"/>
</dbReference>
<keyword evidence="2" id="KW-1185">Reference proteome</keyword>
<accession>A0A511YJP0</accession>
<protein>
    <submittedName>
        <fullName evidence="1">Uncharacterized protein</fullName>
    </submittedName>
</protein>
<name>A0A511YJP0_9FLAO</name>
<sequence length="130" mass="15933">MANPFDDYENDINLKYPLHNKKYVIFSYKKEDCPNNWKYLNIRSIFDKIISAQLHIFNNKWDYFAHDFLQQFSSSKLIDMDQSYFDFYEKNFSQIIFANNHLQEFFNDIAKKVEEEIAIDRYYNTTWGFI</sequence>